<proteinExistence type="predicted"/>
<gene>
    <name evidence="2" type="ORF">CKAH01_05920</name>
</gene>
<feature type="compositionally biased region" description="Acidic residues" evidence="1">
    <location>
        <begin position="456"/>
        <end position="470"/>
    </location>
</feature>
<feature type="compositionally biased region" description="Low complexity" evidence="1">
    <location>
        <begin position="484"/>
        <end position="493"/>
    </location>
</feature>
<evidence type="ECO:0000313" key="2">
    <source>
        <dbReference type="EMBL" id="KAK2754906.1"/>
    </source>
</evidence>
<dbReference type="Pfam" id="PF08728">
    <property type="entry name" value="CRT10"/>
    <property type="match status" value="1"/>
</dbReference>
<evidence type="ECO:0000313" key="3">
    <source>
        <dbReference type="Proteomes" id="UP001281614"/>
    </source>
</evidence>
<dbReference type="InterPro" id="IPR014839">
    <property type="entry name" value="Crt10"/>
</dbReference>
<dbReference type="EMBL" id="VYYT01000223">
    <property type="protein sequence ID" value="KAK2754906.1"/>
    <property type="molecule type" value="Genomic_DNA"/>
</dbReference>
<keyword evidence="3" id="KW-1185">Reference proteome</keyword>
<protein>
    <recommendedName>
        <fullName evidence="4">Pyridine nucleotide-disulfide oxidoreductase family protein</fullName>
    </recommendedName>
</protein>
<name>A0AAD9Y9K7_COLKA</name>
<dbReference type="SUPFAM" id="SSF69322">
    <property type="entry name" value="Tricorn protease domain 2"/>
    <property type="match status" value="1"/>
</dbReference>
<sequence length="798" mass="89435">MAGQTGQQQRDRGFREAVLGRCFVQDAVERFGDGAPEIIRQHERDHIHQVATETIVQGVPMDQIFTGSEQDDPAAAEEQQPLEKHVPRMPYYRNNLTALSQRYNVGVTIATELYFAAYENRIFVYRPKSALRHALPREPNLILATKPDKVAMHVGGTLDPRFHHQTNHITTGFLGREEVLVAAYDDGSVIAWYISSIADYVDRRTPAVPTPFFRDNVGRSAWGIVVHQQSRLIAVSSNRFEVTVFAFALSRLPEALYRRDRPYNHCEAWVFKRKRNWRIVIPLGDGGQNIPNISIWDDEDGFAEKVVAIDINGTLWILDIWKPKTKAIQIQHRTHVTHHWNFRHQMGWGVAVLPYESFLPAYSAAELLGLEESDIMNSKHPLAGRWVETQKGLANVRNHPSPLSAQAVPEPEPNEIFALAPMGFEVPPLDGGAWIDDELAADPPGGNGPVLTIDVGESDDEEEDDSDSDDSAPLNIQPPAETLSSDSSDTDGSAPLHDENEIEDDSDSDGSAALPNFLEAQHWFTQLPVNVLPEQDPPLLAHAYPVDAALGALEKNKDQPGWHTRIESEVEPFHDMVYLPHEGKAFSWPDSLAGRVRFHKRERVRNRNTVDQDADVLDELASRSCIMRTYEYDIELRSINMEDGAAVVCRDPINFDPGLNMFMQHAERLNMIIHVPELSLVVVGSAIGRVVLLTPTRTPHPHGLRGEGFKVKSGFRIDWVLPTRADEEAGKRPNRSLYGIAVGPVQEAGAPGCLLRADGAPAPSPATRRYRLMLHYRDHRILSYDIGRDEKGEHLLVF</sequence>
<evidence type="ECO:0000256" key="1">
    <source>
        <dbReference type="SAM" id="MobiDB-lite"/>
    </source>
</evidence>
<comment type="caution">
    <text evidence="2">The sequence shown here is derived from an EMBL/GenBank/DDBJ whole genome shotgun (WGS) entry which is preliminary data.</text>
</comment>
<reference evidence="2" key="1">
    <citation type="submission" date="2023-02" db="EMBL/GenBank/DDBJ databases">
        <title>Colletotrichum kahawae CIFC_Que2 genome sequencing and assembly.</title>
        <authorList>
            <person name="Baroncelli R."/>
        </authorList>
    </citation>
    <scope>NUCLEOTIDE SEQUENCE</scope>
    <source>
        <strain evidence="2">CIFC_Que2</strain>
    </source>
</reference>
<dbReference type="AlphaFoldDB" id="A0AAD9Y9K7"/>
<dbReference type="Proteomes" id="UP001281614">
    <property type="component" value="Unassembled WGS sequence"/>
</dbReference>
<feature type="region of interest" description="Disordered" evidence="1">
    <location>
        <begin position="430"/>
        <end position="513"/>
    </location>
</feature>
<accession>A0AAD9Y9K7</accession>
<evidence type="ECO:0008006" key="4">
    <source>
        <dbReference type="Google" id="ProtNLM"/>
    </source>
</evidence>
<organism evidence="2 3">
    <name type="scientific">Colletotrichum kahawae</name>
    <name type="common">Coffee berry disease fungus</name>
    <dbReference type="NCBI Taxonomy" id="34407"/>
    <lineage>
        <taxon>Eukaryota</taxon>
        <taxon>Fungi</taxon>
        <taxon>Dikarya</taxon>
        <taxon>Ascomycota</taxon>
        <taxon>Pezizomycotina</taxon>
        <taxon>Sordariomycetes</taxon>
        <taxon>Hypocreomycetidae</taxon>
        <taxon>Glomerellales</taxon>
        <taxon>Glomerellaceae</taxon>
        <taxon>Colletotrichum</taxon>
        <taxon>Colletotrichum gloeosporioides species complex</taxon>
    </lineage>
</organism>